<evidence type="ECO:0000256" key="8">
    <source>
        <dbReference type="ARBA" id="ARBA00022989"/>
    </source>
</evidence>
<evidence type="ECO:0000256" key="10">
    <source>
        <dbReference type="ARBA" id="ARBA00023143"/>
    </source>
</evidence>
<name>A0A2U2BU48_9PROT</name>
<comment type="similarity">
    <text evidence="1 12">Belongs to the FliP/MopC/SpaP family.</text>
</comment>
<dbReference type="NCBIfam" id="TIGR01103">
    <property type="entry name" value="fliP"/>
    <property type="match status" value="1"/>
</dbReference>
<keyword evidence="13" id="KW-0966">Cell projection</keyword>
<evidence type="ECO:0000256" key="5">
    <source>
        <dbReference type="ARBA" id="ARBA00022692"/>
    </source>
</evidence>
<feature type="transmembrane region" description="Helical" evidence="12">
    <location>
        <begin position="45"/>
        <end position="64"/>
    </location>
</feature>
<keyword evidence="10" id="KW-0975">Bacterial flagellum</keyword>
<keyword evidence="13" id="KW-0282">Flagellum</keyword>
<dbReference type="AlphaFoldDB" id="A0A2U2BU48"/>
<sequence>MSRRAWLHAIGVLVAAAAATVFFAAPGLAQELSIDLGSEGSLTERVLQLVALLTVLSLAPSILIMTTSFVRIVVVLSLLRTAIGLQQSPPNTVLVSLALFLTAFIMAPVFTQSYQEGIRPLLNGEIETSEAFQRSAQPVKMFMLDHTREDDLSLFFDIANIEPETPEATPVHVVAPAFMISELRRAFEIGFLLFIPFLIIDLVVASILMSMGMMMLPPIIISLPFKLIFFVLIDGWRLVAGSLVQSFQAGGGG</sequence>
<evidence type="ECO:0000256" key="9">
    <source>
        <dbReference type="ARBA" id="ARBA00023136"/>
    </source>
</evidence>
<protein>
    <recommendedName>
        <fullName evidence="2 12">Flagellar biosynthetic protein FliP</fullName>
    </recommendedName>
</protein>
<evidence type="ECO:0000256" key="4">
    <source>
        <dbReference type="ARBA" id="ARBA00022475"/>
    </source>
</evidence>
<keyword evidence="6 12" id="KW-1005">Bacterial flagellum biogenesis</keyword>
<dbReference type="PROSITE" id="PS01060">
    <property type="entry name" value="FLIP_1"/>
    <property type="match status" value="1"/>
</dbReference>
<comment type="subcellular location">
    <subcellularLocation>
        <location evidence="12">Cell membrane</location>
        <topology evidence="12">Multi-pass membrane protein</topology>
    </subcellularLocation>
    <subcellularLocation>
        <location evidence="12">Bacterial flagellum basal body</location>
    </subcellularLocation>
</comment>
<dbReference type="Proteomes" id="UP000245168">
    <property type="component" value="Unassembled WGS sequence"/>
</dbReference>
<dbReference type="GO" id="GO:0009425">
    <property type="term" value="C:bacterial-type flagellum basal body"/>
    <property type="evidence" value="ECO:0007669"/>
    <property type="project" value="UniProtKB-SubCell"/>
</dbReference>
<keyword evidence="3 12" id="KW-0813">Transport</keyword>
<dbReference type="PRINTS" id="PR00951">
    <property type="entry name" value="FLGBIOSNFLIP"/>
</dbReference>
<dbReference type="RefSeq" id="WP_109252777.1">
    <property type="nucleotide sequence ID" value="NZ_QEXV01000003.1"/>
</dbReference>
<keyword evidence="4 12" id="KW-1003">Cell membrane</keyword>
<dbReference type="NCBIfam" id="NF009438">
    <property type="entry name" value="PRK12797.1"/>
    <property type="match status" value="1"/>
</dbReference>
<keyword evidence="14" id="KW-1185">Reference proteome</keyword>
<feature type="transmembrane region" description="Helical" evidence="12">
    <location>
        <begin position="189"/>
        <end position="209"/>
    </location>
</feature>
<dbReference type="EMBL" id="QEXV01000003">
    <property type="protein sequence ID" value="PWE17546.1"/>
    <property type="molecule type" value="Genomic_DNA"/>
</dbReference>
<proteinExistence type="inferred from homology"/>
<dbReference type="PANTHER" id="PTHR30587">
    <property type="entry name" value="FLAGELLAR BIOSYNTHETIC PROTEIN FLIP"/>
    <property type="match status" value="1"/>
</dbReference>
<dbReference type="PROSITE" id="PS01061">
    <property type="entry name" value="FLIP_2"/>
    <property type="match status" value="1"/>
</dbReference>
<evidence type="ECO:0000256" key="2">
    <source>
        <dbReference type="ARBA" id="ARBA00021714"/>
    </source>
</evidence>
<evidence type="ECO:0000256" key="6">
    <source>
        <dbReference type="ARBA" id="ARBA00022795"/>
    </source>
</evidence>
<comment type="function">
    <text evidence="12">Plays a role in the flagellum-specific transport system.</text>
</comment>
<evidence type="ECO:0000256" key="12">
    <source>
        <dbReference type="RuleBase" id="RU362069"/>
    </source>
</evidence>
<comment type="caution">
    <text evidence="13">The sequence shown here is derived from an EMBL/GenBank/DDBJ whole genome shotgun (WGS) entry which is preliminary data.</text>
</comment>
<dbReference type="PRINTS" id="PR01302">
    <property type="entry name" value="TYPE3IMPPROT"/>
</dbReference>
<evidence type="ECO:0000313" key="14">
    <source>
        <dbReference type="Proteomes" id="UP000245168"/>
    </source>
</evidence>
<keyword evidence="8 12" id="KW-1133">Transmembrane helix</keyword>
<keyword evidence="7 12" id="KW-0653">Protein transport</keyword>
<reference evidence="14" key="1">
    <citation type="submission" date="2018-05" db="EMBL/GenBank/DDBJ databases">
        <authorList>
            <person name="Liu B.-T."/>
        </authorList>
    </citation>
    <scope>NUCLEOTIDE SEQUENCE [LARGE SCALE GENOMIC DNA]</scope>
    <source>
        <strain evidence="14">WD6-1</strain>
    </source>
</reference>
<evidence type="ECO:0000256" key="1">
    <source>
        <dbReference type="ARBA" id="ARBA00006257"/>
    </source>
</evidence>
<evidence type="ECO:0000256" key="7">
    <source>
        <dbReference type="ARBA" id="ARBA00022927"/>
    </source>
</evidence>
<feature type="transmembrane region" description="Helical" evidence="12">
    <location>
        <begin position="93"/>
        <end position="111"/>
    </location>
</feature>
<keyword evidence="9 12" id="KW-0472">Membrane</keyword>
<keyword evidence="13" id="KW-0969">Cilium</keyword>
<evidence type="ECO:0000313" key="13">
    <source>
        <dbReference type="EMBL" id="PWE17546.1"/>
    </source>
</evidence>
<dbReference type="InterPro" id="IPR005838">
    <property type="entry name" value="T3SS_IM_P"/>
</dbReference>
<dbReference type="Pfam" id="PF00813">
    <property type="entry name" value="FliP"/>
    <property type="match status" value="1"/>
</dbReference>
<dbReference type="PANTHER" id="PTHR30587:SF0">
    <property type="entry name" value="FLAGELLAR BIOSYNTHETIC PROTEIN FLIP"/>
    <property type="match status" value="1"/>
</dbReference>
<dbReference type="GO" id="GO:0044781">
    <property type="term" value="P:bacterial-type flagellum organization"/>
    <property type="evidence" value="ECO:0007669"/>
    <property type="project" value="UniProtKB-UniRule"/>
</dbReference>
<dbReference type="GO" id="GO:0005886">
    <property type="term" value="C:plasma membrane"/>
    <property type="evidence" value="ECO:0007669"/>
    <property type="project" value="UniProtKB-SubCell"/>
</dbReference>
<evidence type="ECO:0000256" key="3">
    <source>
        <dbReference type="ARBA" id="ARBA00022448"/>
    </source>
</evidence>
<accession>A0A2U2BU48</accession>
<dbReference type="InterPro" id="IPR005837">
    <property type="entry name" value="FliP"/>
</dbReference>
<dbReference type="GO" id="GO:0009306">
    <property type="term" value="P:protein secretion"/>
    <property type="evidence" value="ECO:0007669"/>
    <property type="project" value="UniProtKB-UniRule"/>
</dbReference>
<keyword evidence="5 12" id="KW-0812">Transmembrane</keyword>
<organism evidence="13 14">
    <name type="scientific">Marinicauda salina</name>
    <dbReference type="NCBI Taxonomy" id="2135793"/>
    <lineage>
        <taxon>Bacteria</taxon>
        <taxon>Pseudomonadati</taxon>
        <taxon>Pseudomonadota</taxon>
        <taxon>Alphaproteobacteria</taxon>
        <taxon>Maricaulales</taxon>
        <taxon>Maricaulaceae</taxon>
        <taxon>Marinicauda</taxon>
    </lineage>
</organism>
<feature type="transmembrane region" description="Helical" evidence="12">
    <location>
        <begin position="215"/>
        <end position="233"/>
    </location>
</feature>
<keyword evidence="11 12" id="KW-1006">Bacterial flagellum protein export</keyword>
<dbReference type="OrthoDB" id="9805111at2"/>
<evidence type="ECO:0000256" key="11">
    <source>
        <dbReference type="ARBA" id="ARBA00023225"/>
    </source>
</evidence>
<gene>
    <name evidence="12 13" type="primary">fliP</name>
    <name evidence="13" type="ORF">DDZ18_07700</name>
</gene>